<organism evidence="1 2">
    <name type="scientific">Calocera cornea HHB12733</name>
    <dbReference type="NCBI Taxonomy" id="1353952"/>
    <lineage>
        <taxon>Eukaryota</taxon>
        <taxon>Fungi</taxon>
        <taxon>Dikarya</taxon>
        <taxon>Basidiomycota</taxon>
        <taxon>Agaricomycotina</taxon>
        <taxon>Dacrymycetes</taxon>
        <taxon>Dacrymycetales</taxon>
        <taxon>Dacrymycetaceae</taxon>
        <taxon>Calocera</taxon>
    </lineage>
</organism>
<dbReference type="AlphaFoldDB" id="A0A165EDQ1"/>
<protein>
    <recommendedName>
        <fullName evidence="3">F-box domain-containing protein</fullName>
    </recommendedName>
</protein>
<evidence type="ECO:0000313" key="1">
    <source>
        <dbReference type="EMBL" id="KZT54634.1"/>
    </source>
</evidence>
<proteinExistence type="predicted"/>
<dbReference type="Proteomes" id="UP000076842">
    <property type="component" value="Unassembled WGS sequence"/>
</dbReference>
<gene>
    <name evidence="1" type="ORF">CALCODRAFT_379324</name>
</gene>
<evidence type="ECO:0000313" key="2">
    <source>
        <dbReference type="Proteomes" id="UP000076842"/>
    </source>
</evidence>
<dbReference type="EMBL" id="KV424010">
    <property type="protein sequence ID" value="KZT54634.1"/>
    <property type="molecule type" value="Genomic_DNA"/>
</dbReference>
<sequence>MSTPVDEQPPGATLPTELWLSILDPLVRAQYSLSAPQPAEVQRTLLALSLTSRALHPLASHYLYDCLWIRSSAQLEHLLEHTFAARQRRVRTLIYSGPLRALPTQSVCALLEHVAPSLERLFLSLSLGMPLAAYNNPLLLLRPALQRATHLRELGSFSNASDELIFPLRRQMRRTLQPAPEVLQWPGVERIALVSLSMGSAELLAHVLPDVRSVVLPAQALEDGFVLRLQSILQSLPVPPSPAQRRDLIWVRHQDDMEEGDASGAWFLFHFLPVVERLAERNSDRVRVWLLHAPVGRMGLGWWMMHRMLQGEMWRDMGIRLGQNGEGAERKPDG</sequence>
<accession>A0A165EDQ1</accession>
<dbReference type="InParanoid" id="A0A165EDQ1"/>
<keyword evidence="2" id="KW-1185">Reference proteome</keyword>
<dbReference type="OrthoDB" id="6365676at2759"/>
<evidence type="ECO:0008006" key="3">
    <source>
        <dbReference type="Google" id="ProtNLM"/>
    </source>
</evidence>
<name>A0A165EDQ1_9BASI</name>
<reference evidence="1 2" key="1">
    <citation type="journal article" date="2016" name="Mol. Biol. Evol.">
        <title>Comparative Genomics of Early-Diverging Mushroom-Forming Fungi Provides Insights into the Origins of Lignocellulose Decay Capabilities.</title>
        <authorList>
            <person name="Nagy L.G."/>
            <person name="Riley R."/>
            <person name="Tritt A."/>
            <person name="Adam C."/>
            <person name="Daum C."/>
            <person name="Floudas D."/>
            <person name="Sun H."/>
            <person name="Yadav J.S."/>
            <person name="Pangilinan J."/>
            <person name="Larsson K.H."/>
            <person name="Matsuura K."/>
            <person name="Barry K."/>
            <person name="Labutti K."/>
            <person name="Kuo R."/>
            <person name="Ohm R.A."/>
            <person name="Bhattacharya S.S."/>
            <person name="Shirouzu T."/>
            <person name="Yoshinaga Y."/>
            <person name="Martin F.M."/>
            <person name="Grigoriev I.V."/>
            <person name="Hibbett D.S."/>
        </authorList>
    </citation>
    <scope>NUCLEOTIDE SEQUENCE [LARGE SCALE GENOMIC DNA]</scope>
    <source>
        <strain evidence="1 2">HHB12733</strain>
    </source>
</reference>